<dbReference type="Gene3D" id="3.40.970.10">
    <property type="entry name" value="Ribonuclease H1, N-terminal domain"/>
    <property type="match status" value="1"/>
</dbReference>
<evidence type="ECO:0000256" key="6">
    <source>
        <dbReference type="ARBA" id="ARBA00022723"/>
    </source>
</evidence>
<feature type="region of interest" description="Disordered" evidence="11">
    <location>
        <begin position="71"/>
        <end position="106"/>
    </location>
</feature>
<proteinExistence type="inferred from homology"/>
<comment type="similarity">
    <text evidence="3 10">Belongs to the RNase H family.</text>
</comment>
<reference evidence="13 14" key="1">
    <citation type="submission" date="2020-12" db="EMBL/GenBank/DDBJ databases">
        <title>Metabolic potential, ecology and presence of endohyphal bacteria is reflected in genomic diversity of Mucoromycotina.</title>
        <authorList>
            <person name="Muszewska A."/>
            <person name="Okrasinska A."/>
            <person name="Steczkiewicz K."/>
            <person name="Drgas O."/>
            <person name="Orlowska M."/>
            <person name="Perlinska-Lenart U."/>
            <person name="Aleksandrzak-Piekarczyk T."/>
            <person name="Szatraj K."/>
            <person name="Zielenkiewicz U."/>
            <person name="Pilsyk S."/>
            <person name="Malc E."/>
            <person name="Mieczkowski P."/>
            <person name="Kruszewska J.S."/>
            <person name="Biernat P."/>
            <person name="Pawlowska J."/>
        </authorList>
    </citation>
    <scope>NUCLEOTIDE SEQUENCE [LARGE SCALE GENOMIC DNA]</scope>
    <source>
        <strain evidence="13 14">CBS 142.35</strain>
    </source>
</reference>
<dbReference type="InterPro" id="IPR011320">
    <property type="entry name" value="RNase_H1_N"/>
</dbReference>
<evidence type="ECO:0000256" key="1">
    <source>
        <dbReference type="ARBA" id="ARBA00000077"/>
    </source>
</evidence>
<dbReference type="SUPFAM" id="SSF53098">
    <property type="entry name" value="Ribonuclease H-like"/>
    <property type="match status" value="1"/>
</dbReference>
<comment type="function">
    <text evidence="10">Endonuclease that specifically degrades the RNA of RNA-DNA hybrids.</text>
</comment>
<dbReference type="FunFam" id="3.40.970.10:FF:000001">
    <property type="entry name" value="Ribonuclease H1"/>
    <property type="match status" value="1"/>
</dbReference>
<evidence type="ECO:0000256" key="4">
    <source>
        <dbReference type="ARBA" id="ARBA00012180"/>
    </source>
</evidence>
<organism evidence="13 14">
    <name type="scientific">Circinella minor</name>
    <dbReference type="NCBI Taxonomy" id="1195481"/>
    <lineage>
        <taxon>Eukaryota</taxon>
        <taxon>Fungi</taxon>
        <taxon>Fungi incertae sedis</taxon>
        <taxon>Mucoromycota</taxon>
        <taxon>Mucoromycotina</taxon>
        <taxon>Mucoromycetes</taxon>
        <taxon>Mucorales</taxon>
        <taxon>Lichtheimiaceae</taxon>
        <taxon>Circinella</taxon>
    </lineage>
</organism>
<evidence type="ECO:0000256" key="3">
    <source>
        <dbReference type="ARBA" id="ARBA00005300"/>
    </source>
</evidence>
<evidence type="ECO:0000256" key="2">
    <source>
        <dbReference type="ARBA" id="ARBA00001946"/>
    </source>
</evidence>
<dbReference type="SUPFAM" id="SSF55658">
    <property type="entry name" value="L9 N-domain-like"/>
    <property type="match status" value="1"/>
</dbReference>
<feature type="domain" description="RNase H type-1" evidence="12">
    <location>
        <begin position="114"/>
        <end position="262"/>
    </location>
</feature>
<comment type="catalytic activity">
    <reaction evidence="1 10">
        <text>Endonucleolytic cleavage to 5'-phosphomonoester.</text>
        <dbReference type="EC" id="3.1.26.4"/>
    </reaction>
</comment>
<dbReference type="PROSITE" id="PS50879">
    <property type="entry name" value="RNASE_H_1"/>
    <property type="match status" value="1"/>
</dbReference>
<evidence type="ECO:0000256" key="9">
    <source>
        <dbReference type="ARBA" id="ARBA00022842"/>
    </source>
</evidence>
<evidence type="ECO:0000256" key="11">
    <source>
        <dbReference type="SAM" id="MobiDB-lite"/>
    </source>
</evidence>
<dbReference type="Proteomes" id="UP000646827">
    <property type="component" value="Unassembled WGS sequence"/>
</dbReference>
<dbReference type="InterPro" id="IPR037056">
    <property type="entry name" value="RNase_H1_N_sf"/>
</dbReference>
<dbReference type="InterPro" id="IPR002156">
    <property type="entry name" value="RNaseH_domain"/>
</dbReference>
<dbReference type="InterPro" id="IPR017067">
    <property type="entry name" value="RNase_H1_euk"/>
</dbReference>
<comment type="cofactor">
    <cofactor evidence="2 10">
        <name>Mg(2+)</name>
        <dbReference type="ChEBI" id="CHEBI:18420"/>
    </cofactor>
</comment>
<dbReference type="InterPro" id="IPR050092">
    <property type="entry name" value="RNase_H"/>
</dbReference>
<dbReference type="GO" id="GO:0000287">
    <property type="term" value="F:magnesium ion binding"/>
    <property type="evidence" value="ECO:0007669"/>
    <property type="project" value="UniProtKB-UniRule"/>
</dbReference>
<evidence type="ECO:0000256" key="7">
    <source>
        <dbReference type="ARBA" id="ARBA00022759"/>
    </source>
</evidence>
<dbReference type="InterPro" id="IPR012337">
    <property type="entry name" value="RNaseH-like_sf"/>
</dbReference>
<sequence>MPKQVISRSFYAVRRGHQHGIYKTWAECKQQVDGYSSPHFRKFATFEEAQEFMNDGKVKLMDGKIKYERSKGSAMASSSSSNSSNNSNNNSNTGTTTTTTTTPTTTIKNKDTEIKADEIVYTDGAASKNGQKGAKGGYGVFWGIHDTRNEGGPLEGEKQTNQRGELTAVLRALEQSKKGTKSLEIRTDSQYTINCIDNWSIKWLKNGWKSSNGKQVDNRDLVEKILNLKKARPGKVFLTYVAGHSGNFGNDNADRLAVEGAKQGRIVKDVI</sequence>
<dbReference type="Pfam" id="PF00075">
    <property type="entry name" value="RNase_H"/>
    <property type="match status" value="1"/>
</dbReference>
<accession>A0A8H7SBD5</accession>
<keyword evidence="9 10" id="KW-0460">Magnesium</keyword>
<dbReference type="InterPro" id="IPR009027">
    <property type="entry name" value="Ribosomal_bL9/RNase_H1_N"/>
</dbReference>
<dbReference type="OrthoDB" id="128665at2759"/>
<dbReference type="GO" id="GO:0043137">
    <property type="term" value="P:DNA replication, removal of RNA primer"/>
    <property type="evidence" value="ECO:0007669"/>
    <property type="project" value="TreeGrafter"/>
</dbReference>
<dbReference type="GO" id="GO:0003676">
    <property type="term" value="F:nucleic acid binding"/>
    <property type="evidence" value="ECO:0007669"/>
    <property type="project" value="UniProtKB-UniRule"/>
</dbReference>
<dbReference type="AlphaFoldDB" id="A0A8H7SBD5"/>
<evidence type="ECO:0000256" key="5">
    <source>
        <dbReference type="ARBA" id="ARBA00022722"/>
    </source>
</evidence>
<dbReference type="EC" id="3.1.26.4" evidence="4 10"/>
<dbReference type="GO" id="GO:0004523">
    <property type="term" value="F:RNA-DNA hybrid ribonuclease activity"/>
    <property type="evidence" value="ECO:0007669"/>
    <property type="project" value="UniProtKB-UniRule"/>
</dbReference>
<keyword evidence="7 10" id="KW-0255">Endonuclease</keyword>
<dbReference type="PANTHER" id="PTHR10642">
    <property type="entry name" value="RIBONUCLEASE H1"/>
    <property type="match status" value="1"/>
</dbReference>
<keyword evidence="14" id="KW-1185">Reference proteome</keyword>
<evidence type="ECO:0000313" key="14">
    <source>
        <dbReference type="Proteomes" id="UP000646827"/>
    </source>
</evidence>
<evidence type="ECO:0000256" key="8">
    <source>
        <dbReference type="ARBA" id="ARBA00022801"/>
    </source>
</evidence>
<evidence type="ECO:0000313" key="13">
    <source>
        <dbReference type="EMBL" id="KAG2226249.1"/>
    </source>
</evidence>
<dbReference type="PANTHER" id="PTHR10642:SF26">
    <property type="entry name" value="RIBONUCLEASE H1"/>
    <property type="match status" value="1"/>
</dbReference>
<name>A0A8H7SBD5_9FUNG</name>
<evidence type="ECO:0000256" key="10">
    <source>
        <dbReference type="PIRNR" id="PIRNR036852"/>
    </source>
</evidence>
<gene>
    <name evidence="13" type="ORF">INT45_005921</name>
</gene>
<keyword evidence="5 10" id="KW-0540">Nuclease</keyword>
<dbReference type="CDD" id="cd09280">
    <property type="entry name" value="RNase_HI_eukaryote_like"/>
    <property type="match status" value="1"/>
</dbReference>
<comment type="caution">
    <text evidence="13">The sequence shown here is derived from an EMBL/GenBank/DDBJ whole genome shotgun (WGS) entry which is preliminary data.</text>
</comment>
<keyword evidence="6 10" id="KW-0479">Metal-binding</keyword>
<dbReference type="Pfam" id="PF01693">
    <property type="entry name" value="Cauli_VI"/>
    <property type="match status" value="1"/>
</dbReference>
<dbReference type="Gene3D" id="3.30.420.10">
    <property type="entry name" value="Ribonuclease H-like superfamily/Ribonuclease H"/>
    <property type="match status" value="1"/>
</dbReference>
<protein>
    <recommendedName>
        <fullName evidence="4 10">Ribonuclease H</fullName>
        <shortName evidence="10">RNase H</shortName>
        <ecNumber evidence="4 10">3.1.26.4</ecNumber>
    </recommendedName>
</protein>
<dbReference type="PIRSF" id="PIRSF036852">
    <property type="entry name" value="Ribonuclease_H1_euk"/>
    <property type="match status" value="1"/>
</dbReference>
<feature type="compositionally biased region" description="Low complexity" evidence="11">
    <location>
        <begin position="77"/>
        <end position="106"/>
    </location>
</feature>
<dbReference type="InterPro" id="IPR036397">
    <property type="entry name" value="RNaseH_sf"/>
</dbReference>
<evidence type="ECO:0000259" key="12">
    <source>
        <dbReference type="PROSITE" id="PS50879"/>
    </source>
</evidence>
<keyword evidence="8 10" id="KW-0378">Hydrolase</keyword>
<dbReference type="EMBL" id="JAEPRB010000018">
    <property type="protein sequence ID" value="KAG2226249.1"/>
    <property type="molecule type" value="Genomic_DNA"/>
</dbReference>